<gene>
    <name evidence="2" type="ORF">H3309_04955</name>
</gene>
<sequence>MIVFDLKCGQAHVFEAWFGSSDDYAAQQARGLVSCPICGDARIEKALMAPAVAAKGNRLASCDNAASKARLAELARQQARIEADFTWVGRDFARQARDLHEAPANDAPPAEAVPKPPPPKGIYGEATLSEARALVADGVPIAPLPFRSRRSADA</sequence>
<evidence type="ECO:0000313" key="3">
    <source>
        <dbReference type="Proteomes" id="UP000515292"/>
    </source>
</evidence>
<evidence type="ECO:0000256" key="1">
    <source>
        <dbReference type="SAM" id="MobiDB-lite"/>
    </source>
</evidence>
<dbReference type="PIRSF" id="PIRSF032131">
    <property type="entry name" value="UCP032131"/>
    <property type="match status" value="1"/>
</dbReference>
<feature type="compositionally biased region" description="Low complexity" evidence="1">
    <location>
        <begin position="104"/>
        <end position="113"/>
    </location>
</feature>
<name>A0A7G5IKD6_9SPHN</name>
<dbReference type="KEGG" id="sand:H3309_04955"/>
<dbReference type="RefSeq" id="WP_182297651.1">
    <property type="nucleotide sequence ID" value="NZ_CP059851.1"/>
</dbReference>
<organism evidence="2 3">
    <name type="scientific">Sandaracinobacteroides saxicola</name>
    <dbReference type="NCBI Taxonomy" id="2759707"/>
    <lineage>
        <taxon>Bacteria</taxon>
        <taxon>Pseudomonadati</taxon>
        <taxon>Pseudomonadota</taxon>
        <taxon>Alphaproteobacteria</taxon>
        <taxon>Sphingomonadales</taxon>
        <taxon>Sphingosinicellaceae</taxon>
        <taxon>Sandaracinobacteroides</taxon>
    </lineage>
</organism>
<dbReference type="Pfam" id="PF06676">
    <property type="entry name" value="DUF1178"/>
    <property type="match status" value="1"/>
</dbReference>
<dbReference type="Proteomes" id="UP000515292">
    <property type="component" value="Chromosome"/>
</dbReference>
<protein>
    <submittedName>
        <fullName evidence="2">DUF1178 family protein</fullName>
    </submittedName>
</protein>
<dbReference type="EMBL" id="CP059851">
    <property type="protein sequence ID" value="QMW23828.1"/>
    <property type="molecule type" value="Genomic_DNA"/>
</dbReference>
<proteinExistence type="predicted"/>
<dbReference type="AlphaFoldDB" id="A0A7G5IKD6"/>
<dbReference type="InterPro" id="IPR009562">
    <property type="entry name" value="DUF1178"/>
</dbReference>
<reference evidence="2 3" key="1">
    <citation type="submission" date="2020-07" db="EMBL/GenBank/DDBJ databases">
        <title>Complete genome sequence for Sandaracinobacter sp. M6.</title>
        <authorList>
            <person name="Tang Y."/>
            <person name="Liu Q."/>
            <person name="Guo Z."/>
            <person name="Lei P."/>
            <person name="Huang B."/>
        </authorList>
    </citation>
    <scope>NUCLEOTIDE SEQUENCE [LARGE SCALE GENOMIC DNA]</scope>
    <source>
        <strain evidence="2 3">M6</strain>
    </source>
</reference>
<accession>A0A7G5IKD6</accession>
<evidence type="ECO:0000313" key="2">
    <source>
        <dbReference type="EMBL" id="QMW23828.1"/>
    </source>
</evidence>
<keyword evidence="3" id="KW-1185">Reference proteome</keyword>
<feature type="region of interest" description="Disordered" evidence="1">
    <location>
        <begin position="97"/>
        <end position="124"/>
    </location>
</feature>